<accession>A0ABQ5Q6Q3</accession>
<evidence type="ECO:0000256" key="1">
    <source>
        <dbReference type="SAM" id="Coils"/>
    </source>
</evidence>
<proteinExistence type="predicted"/>
<evidence type="ECO:0000313" key="3">
    <source>
        <dbReference type="EMBL" id="GLH70001.1"/>
    </source>
</evidence>
<sequence>MKSLLTPLVLALLALPAFAQEKTDTDKRVADLERRLDAMSRELESQRAGTAMPAAPTEGRFGLAPSASKVYDAPAGLSIGGYGELLYQGKAATLQDGTHVGSDKSVDALRMVLYTGYKFSDRIVFNSEIEFEHGGYSDEHPEGEAIAEFYYLDFLLTKGLNIRAGQMLVPMGFVNEIHEPPAFLGARRPLVEQTIIPTTWHENGVGIHGDLPGNLTYRVYLMDGLEASRFNAGGIADGRQDGNKANAQSPAWTGRLDWTPRPGVLLGGSFYTGNSNQTGTGEAIRTTLWDAHAEYRAGGLQLRGLYARTTLGQAGVAALAPADPARAVGVRQWGGYLEAGYDVLRGSRQALIPYLRWERLDAQQAVVPGVPVDGAQGQALVTAGLAYKPIPQVAVKADWTRAENRARTGRDQLSLSLGYTF</sequence>
<dbReference type="Proteomes" id="UP001165089">
    <property type="component" value="Unassembled WGS sequence"/>
</dbReference>
<dbReference type="EMBL" id="BSDD01000002">
    <property type="protein sequence ID" value="GLH70001.1"/>
    <property type="molecule type" value="Genomic_DNA"/>
</dbReference>
<protein>
    <recommendedName>
        <fullName evidence="5">Porin</fullName>
    </recommendedName>
</protein>
<gene>
    <name evidence="3" type="ORF">GETHPA_15340</name>
</gene>
<keyword evidence="4" id="KW-1185">Reference proteome</keyword>
<organism evidence="3 4">
    <name type="scientific">Geothrix rubra</name>
    <dbReference type="NCBI Taxonomy" id="2927977"/>
    <lineage>
        <taxon>Bacteria</taxon>
        <taxon>Pseudomonadati</taxon>
        <taxon>Acidobacteriota</taxon>
        <taxon>Holophagae</taxon>
        <taxon>Holophagales</taxon>
        <taxon>Holophagaceae</taxon>
        <taxon>Geothrix</taxon>
    </lineage>
</organism>
<dbReference type="SUPFAM" id="SSF56935">
    <property type="entry name" value="Porins"/>
    <property type="match status" value="1"/>
</dbReference>
<keyword evidence="1" id="KW-0175">Coiled coil</keyword>
<comment type="caution">
    <text evidence="3">The sequence shown here is derived from an EMBL/GenBank/DDBJ whole genome shotgun (WGS) entry which is preliminary data.</text>
</comment>
<feature type="signal peptide" evidence="2">
    <location>
        <begin position="1"/>
        <end position="19"/>
    </location>
</feature>
<feature type="chain" id="PRO_5045084066" description="Porin" evidence="2">
    <location>
        <begin position="20"/>
        <end position="421"/>
    </location>
</feature>
<name>A0ABQ5Q6Q3_9BACT</name>
<dbReference type="Gene3D" id="2.40.160.10">
    <property type="entry name" value="Porin"/>
    <property type="match status" value="1"/>
</dbReference>
<dbReference type="RefSeq" id="WP_285724270.1">
    <property type="nucleotide sequence ID" value="NZ_BSDD01000002.1"/>
</dbReference>
<dbReference type="InterPro" id="IPR023614">
    <property type="entry name" value="Porin_dom_sf"/>
</dbReference>
<evidence type="ECO:0008006" key="5">
    <source>
        <dbReference type="Google" id="ProtNLM"/>
    </source>
</evidence>
<evidence type="ECO:0000256" key="2">
    <source>
        <dbReference type="SAM" id="SignalP"/>
    </source>
</evidence>
<evidence type="ECO:0000313" key="4">
    <source>
        <dbReference type="Proteomes" id="UP001165089"/>
    </source>
</evidence>
<reference evidence="3 4" key="1">
    <citation type="journal article" date="2023" name="Antonie Van Leeuwenhoek">
        <title>Mesoterricola silvestris gen. nov., sp. nov., Mesoterricola sediminis sp. nov., Geothrix oryzae sp. nov., Geothrix edaphica sp. nov., Geothrix rubra sp. nov., and Geothrix limicola sp. nov., six novel members of Acidobacteriota isolated from soils.</title>
        <authorList>
            <person name="Itoh H."/>
            <person name="Sugisawa Y."/>
            <person name="Mise K."/>
            <person name="Xu Z."/>
            <person name="Kuniyasu M."/>
            <person name="Ushijima N."/>
            <person name="Kawano K."/>
            <person name="Kobayashi E."/>
            <person name="Shiratori Y."/>
            <person name="Masuda Y."/>
            <person name="Senoo K."/>
        </authorList>
    </citation>
    <scope>NUCLEOTIDE SEQUENCE [LARGE SCALE GENOMIC DNA]</scope>
    <source>
        <strain evidence="3 4">Red803</strain>
    </source>
</reference>
<feature type="coiled-coil region" evidence="1">
    <location>
        <begin position="22"/>
        <end position="49"/>
    </location>
</feature>
<keyword evidence="2" id="KW-0732">Signal</keyword>